<gene>
    <name evidence="2" type="ORF">TTHERM_001132891</name>
</gene>
<keyword evidence="1" id="KW-1133">Transmembrane helix</keyword>
<dbReference type="EMBL" id="GG662232">
    <property type="protein sequence ID" value="EWS71023.1"/>
    <property type="molecule type" value="Genomic_DNA"/>
</dbReference>
<sequence length="155" mass="18940">MLQCEFSQYINNLNKQINWIFLYLCCNSNSKKSKNFFLCLSLLILKQAYDLKSKKLDQDKIDFQSYTILCIIKKQQKFYKIRLASKLFLWLFVCLSQGKEMNCMCKKQQINKENRNQETNQLTNQQTNKQYYAFVQIFFFWEITFNFSLIFFQYF</sequence>
<keyword evidence="1" id="KW-0472">Membrane</keyword>
<evidence type="ECO:0000313" key="2">
    <source>
        <dbReference type="EMBL" id="EWS71023.1"/>
    </source>
</evidence>
<protein>
    <submittedName>
        <fullName evidence="2">Transmembrane protein, putative</fullName>
    </submittedName>
</protein>
<proteinExistence type="predicted"/>
<name>W7X3M6_TETTS</name>
<accession>W7X3M6</accession>
<dbReference type="GeneID" id="24441780"/>
<dbReference type="AlphaFoldDB" id="W7X3M6"/>
<dbReference type="InParanoid" id="W7X3M6"/>
<dbReference type="KEGG" id="tet:TTHERM_001132891"/>
<keyword evidence="1 2" id="KW-0812">Transmembrane</keyword>
<evidence type="ECO:0000256" key="1">
    <source>
        <dbReference type="SAM" id="Phobius"/>
    </source>
</evidence>
<reference evidence="3" key="1">
    <citation type="journal article" date="2006" name="PLoS Biol.">
        <title>Macronuclear genome sequence of the ciliate Tetrahymena thermophila, a model eukaryote.</title>
        <authorList>
            <person name="Eisen J.A."/>
            <person name="Coyne R.S."/>
            <person name="Wu M."/>
            <person name="Wu D."/>
            <person name="Thiagarajan M."/>
            <person name="Wortman J.R."/>
            <person name="Badger J.H."/>
            <person name="Ren Q."/>
            <person name="Amedeo P."/>
            <person name="Jones K.M."/>
            <person name="Tallon L.J."/>
            <person name="Delcher A.L."/>
            <person name="Salzberg S.L."/>
            <person name="Silva J.C."/>
            <person name="Haas B.J."/>
            <person name="Majoros W.H."/>
            <person name="Farzad M."/>
            <person name="Carlton J.M."/>
            <person name="Smith R.K. Jr."/>
            <person name="Garg J."/>
            <person name="Pearlman R.E."/>
            <person name="Karrer K.M."/>
            <person name="Sun L."/>
            <person name="Manning G."/>
            <person name="Elde N.C."/>
            <person name="Turkewitz A.P."/>
            <person name="Asai D.J."/>
            <person name="Wilkes D.E."/>
            <person name="Wang Y."/>
            <person name="Cai H."/>
            <person name="Collins K."/>
            <person name="Stewart B.A."/>
            <person name="Lee S.R."/>
            <person name="Wilamowska K."/>
            <person name="Weinberg Z."/>
            <person name="Ruzzo W.L."/>
            <person name="Wloga D."/>
            <person name="Gaertig J."/>
            <person name="Frankel J."/>
            <person name="Tsao C.-C."/>
            <person name="Gorovsky M.A."/>
            <person name="Keeling P.J."/>
            <person name="Waller R.F."/>
            <person name="Patron N.J."/>
            <person name="Cherry J.M."/>
            <person name="Stover N.A."/>
            <person name="Krieger C.J."/>
            <person name="del Toro C."/>
            <person name="Ryder H.F."/>
            <person name="Williamson S.C."/>
            <person name="Barbeau R.A."/>
            <person name="Hamilton E.P."/>
            <person name="Orias E."/>
        </authorList>
    </citation>
    <scope>NUCLEOTIDE SEQUENCE [LARGE SCALE GENOMIC DNA]</scope>
    <source>
        <strain evidence="3">SB210</strain>
    </source>
</reference>
<dbReference type="RefSeq" id="XP_012656444.1">
    <property type="nucleotide sequence ID" value="XM_012800990.1"/>
</dbReference>
<evidence type="ECO:0000313" key="3">
    <source>
        <dbReference type="Proteomes" id="UP000009168"/>
    </source>
</evidence>
<dbReference type="Proteomes" id="UP000009168">
    <property type="component" value="Unassembled WGS sequence"/>
</dbReference>
<feature type="transmembrane region" description="Helical" evidence="1">
    <location>
        <begin position="131"/>
        <end position="152"/>
    </location>
</feature>
<keyword evidence="3" id="KW-1185">Reference proteome</keyword>
<organism evidence="2 3">
    <name type="scientific">Tetrahymena thermophila (strain SB210)</name>
    <dbReference type="NCBI Taxonomy" id="312017"/>
    <lineage>
        <taxon>Eukaryota</taxon>
        <taxon>Sar</taxon>
        <taxon>Alveolata</taxon>
        <taxon>Ciliophora</taxon>
        <taxon>Intramacronucleata</taxon>
        <taxon>Oligohymenophorea</taxon>
        <taxon>Hymenostomatida</taxon>
        <taxon>Tetrahymenina</taxon>
        <taxon>Tetrahymenidae</taxon>
        <taxon>Tetrahymena</taxon>
    </lineage>
</organism>